<dbReference type="Proteomes" id="UP001500967">
    <property type="component" value="Unassembled WGS sequence"/>
</dbReference>
<feature type="domain" description="PASTA" evidence="1">
    <location>
        <begin position="51"/>
        <end position="119"/>
    </location>
</feature>
<evidence type="ECO:0000313" key="3">
    <source>
        <dbReference type="Proteomes" id="UP001500967"/>
    </source>
</evidence>
<reference evidence="2 3" key="1">
    <citation type="journal article" date="2019" name="Int. J. Syst. Evol. Microbiol.">
        <title>The Global Catalogue of Microorganisms (GCM) 10K type strain sequencing project: providing services to taxonomists for standard genome sequencing and annotation.</title>
        <authorList>
            <consortium name="The Broad Institute Genomics Platform"/>
            <consortium name="The Broad Institute Genome Sequencing Center for Infectious Disease"/>
            <person name="Wu L."/>
            <person name="Ma J."/>
        </authorList>
    </citation>
    <scope>NUCLEOTIDE SEQUENCE [LARGE SCALE GENOMIC DNA]</scope>
    <source>
        <strain evidence="2 3">JCM 10425</strain>
    </source>
</reference>
<name>A0ABN0USG0_9ACTN</name>
<dbReference type="Gene3D" id="3.30.10.20">
    <property type="match status" value="1"/>
</dbReference>
<dbReference type="Pfam" id="PF03793">
    <property type="entry name" value="PASTA"/>
    <property type="match status" value="1"/>
</dbReference>
<dbReference type="SMART" id="SM00740">
    <property type="entry name" value="PASTA"/>
    <property type="match status" value="1"/>
</dbReference>
<gene>
    <name evidence="2" type="ORF">GCM10009539_51860</name>
</gene>
<comment type="caution">
    <text evidence="2">The sequence shown here is derived from an EMBL/GenBank/DDBJ whole genome shotgun (WGS) entry which is preliminary data.</text>
</comment>
<dbReference type="PROSITE" id="PS51178">
    <property type="entry name" value="PASTA"/>
    <property type="match status" value="1"/>
</dbReference>
<proteinExistence type="predicted"/>
<accession>A0ABN0USG0</accession>
<sequence>MLQFEFVAWYHDTWEFGYGITMYFSDGTKYVFGEGHKTVTDHQHFDLPFGVKSQVKVPDVRGDSKADATAALKAAGLDVGTVTLRPDPVCNYIDTVMEEQPDPGRLADVGSAVNLVIGTKPTTRCL</sequence>
<dbReference type="EMBL" id="BAAAGX010000020">
    <property type="protein sequence ID" value="GAA0260079.1"/>
    <property type="molecule type" value="Genomic_DNA"/>
</dbReference>
<evidence type="ECO:0000259" key="1">
    <source>
        <dbReference type="PROSITE" id="PS51178"/>
    </source>
</evidence>
<organism evidence="2 3">
    <name type="scientific">Cryptosporangium japonicum</name>
    <dbReference type="NCBI Taxonomy" id="80872"/>
    <lineage>
        <taxon>Bacteria</taxon>
        <taxon>Bacillati</taxon>
        <taxon>Actinomycetota</taxon>
        <taxon>Actinomycetes</taxon>
        <taxon>Cryptosporangiales</taxon>
        <taxon>Cryptosporangiaceae</taxon>
        <taxon>Cryptosporangium</taxon>
    </lineage>
</organism>
<protein>
    <recommendedName>
        <fullName evidence="1">PASTA domain-containing protein</fullName>
    </recommendedName>
</protein>
<keyword evidence="3" id="KW-1185">Reference proteome</keyword>
<dbReference type="InterPro" id="IPR005543">
    <property type="entry name" value="PASTA_dom"/>
</dbReference>
<evidence type="ECO:0000313" key="2">
    <source>
        <dbReference type="EMBL" id="GAA0260079.1"/>
    </source>
</evidence>
<dbReference type="RefSeq" id="WP_344651517.1">
    <property type="nucleotide sequence ID" value="NZ_BAAAGX010000020.1"/>
</dbReference>